<dbReference type="Gene3D" id="1.10.287.370">
    <property type="match status" value="1"/>
</dbReference>
<evidence type="ECO:0000256" key="3">
    <source>
        <dbReference type="ARBA" id="ARBA00023242"/>
    </source>
</evidence>
<dbReference type="Pfam" id="PF02996">
    <property type="entry name" value="Prefoldin"/>
    <property type="match status" value="1"/>
</dbReference>
<gene>
    <name evidence="7" type="ORF">CAMP_LOCUS1637</name>
</gene>
<dbReference type="InterPro" id="IPR009053">
    <property type="entry name" value="Prefoldin"/>
</dbReference>
<protein>
    <submittedName>
        <fullName evidence="7">Uncharacterized protein</fullName>
    </submittedName>
</protein>
<feature type="coiled-coil region" evidence="5">
    <location>
        <begin position="160"/>
        <end position="197"/>
    </location>
</feature>
<feature type="region of interest" description="Disordered" evidence="6">
    <location>
        <begin position="199"/>
        <end position="232"/>
    </location>
</feature>
<dbReference type="GO" id="GO:0003714">
    <property type="term" value="F:transcription corepressor activity"/>
    <property type="evidence" value="ECO:0007669"/>
    <property type="project" value="TreeGrafter"/>
</dbReference>
<feature type="compositionally biased region" description="Acidic residues" evidence="6">
    <location>
        <begin position="262"/>
        <end position="290"/>
    </location>
</feature>
<accession>A0A9P1I916</accession>
<dbReference type="OrthoDB" id="21413at2759"/>
<dbReference type="GO" id="GO:0003682">
    <property type="term" value="F:chromatin binding"/>
    <property type="evidence" value="ECO:0007669"/>
    <property type="project" value="TreeGrafter"/>
</dbReference>
<reference evidence="7" key="1">
    <citation type="submission" date="2022-11" db="EMBL/GenBank/DDBJ databases">
        <authorList>
            <person name="Kikuchi T."/>
        </authorList>
    </citation>
    <scope>NUCLEOTIDE SEQUENCE</scope>
    <source>
        <strain evidence="7">PS1010</strain>
    </source>
</reference>
<dbReference type="GO" id="GO:0005634">
    <property type="term" value="C:nucleus"/>
    <property type="evidence" value="ECO:0007669"/>
    <property type="project" value="UniProtKB-SubCell"/>
</dbReference>
<evidence type="ECO:0000256" key="4">
    <source>
        <dbReference type="ARBA" id="ARBA00038295"/>
    </source>
</evidence>
<evidence type="ECO:0000256" key="5">
    <source>
        <dbReference type="SAM" id="Coils"/>
    </source>
</evidence>
<dbReference type="EMBL" id="CANHGI010000001">
    <property type="protein sequence ID" value="CAI5439000.1"/>
    <property type="molecule type" value="Genomic_DNA"/>
</dbReference>
<proteinExistence type="inferred from homology"/>
<organism evidence="7 8">
    <name type="scientific">Caenorhabditis angaria</name>
    <dbReference type="NCBI Taxonomy" id="860376"/>
    <lineage>
        <taxon>Eukaryota</taxon>
        <taxon>Metazoa</taxon>
        <taxon>Ecdysozoa</taxon>
        <taxon>Nematoda</taxon>
        <taxon>Chromadorea</taxon>
        <taxon>Rhabditida</taxon>
        <taxon>Rhabditina</taxon>
        <taxon>Rhabditomorpha</taxon>
        <taxon>Rhabditoidea</taxon>
        <taxon>Rhabditidae</taxon>
        <taxon>Peloderinae</taxon>
        <taxon>Caenorhabditis</taxon>
    </lineage>
</organism>
<evidence type="ECO:0000313" key="7">
    <source>
        <dbReference type="EMBL" id="CAI5439000.1"/>
    </source>
</evidence>
<comment type="similarity">
    <text evidence="4">Belongs to the RNA polymerase II subunit 5-mediating protein family.</text>
</comment>
<evidence type="ECO:0000256" key="6">
    <source>
        <dbReference type="SAM" id="MobiDB-lite"/>
    </source>
</evidence>
<dbReference type="InterPro" id="IPR052255">
    <property type="entry name" value="RNA_pol_II_subunit5-mediator"/>
</dbReference>
<feature type="compositionally biased region" description="Acidic residues" evidence="6">
    <location>
        <begin position="216"/>
        <end position="230"/>
    </location>
</feature>
<evidence type="ECO:0000256" key="1">
    <source>
        <dbReference type="ARBA" id="ARBA00004123"/>
    </source>
</evidence>
<keyword evidence="3" id="KW-0539">Nucleus</keyword>
<name>A0A9P1I916_9PELO</name>
<sequence length="422" mass="49200">MTDRMREMFLAEVDKERSIVQKTIDEQKETIEKYKNVGKTLAEYVKKLETPISAKICDVAYFCDAHVVRTNEVMVNLGDDYLVECSSHTATKIIQRRIADCQKTIDNGNEFIKMLDEKVEYTDKLFGEPKNKDEVEICEPYDEEKEEEFYKNRKIRNESKKSSEVSHDEAMKRLEELEKLELENNEIEQKSEENIEKEIVIQNTNEVEFQETKEDGENDGEEEEEEEYDEKENYMRMLKMPGVNEKDLEKLLQFLETCDGSSSEEEEDDDDIYEGDEENALDSDDYENNEIEEKKTEKSVEIIEKIVTSTVEKTTKKKKSLKFAKDLEKIKLFRQTDTIETDKSTPEIETKSILKVKDPTPIAPGALSTNIEKKEITVMSECSFPGKIFERTDPIYSMPSTSKDEPEIPAKISKFRQRRAAR</sequence>
<dbReference type="Proteomes" id="UP001152747">
    <property type="component" value="Unassembled WGS sequence"/>
</dbReference>
<feature type="region of interest" description="Disordered" evidence="6">
    <location>
        <begin position="393"/>
        <end position="422"/>
    </location>
</feature>
<keyword evidence="5" id="KW-0175">Coiled coil</keyword>
<feature type="region of interest" description="Disordered" evidence="6">
    <location>
        <begin position="255"/>
        <end position="296"/>
    </location>
</feature>
<evidence type="ECO:0000313" key="8">
    <source>
        <dbReference type="Proteomes" id="UP001152747"/>
    </source>
</evidence>
<dbReference type="SUPFAM" id="SSF46579">
    <property type="entry name" value="Prefoldin"/>
    <property type="match status" value="1"/>
</dbReference>
<comment type="subcellular location">
    <subcellularLocation>
        <location evidence="1">Nucleus</location>
    </subcellularLocation>
</comment>
<comment type="subunit">
    <text evidence="2">Heterohexamer of two PFD-alpha type and four PFD-beta type subunits.</text>
</comment>
<dbReference type="PANTHER" id="PTHR15111">
    <property type="entry name" value="RNA POLYMERASE II SUBUNIT 5-MEDIATING PROTEIN NNX3"/>
    <property type="match status" value="1"/>
</dbReference>
<evidence type="ECO:0000256" key="2">
    <source>
        <dbReference type="ARBA" id="ARBA00011695"/>
    </source>
</evidence>
<comment type="caution">
    <text evidence="7">The sequence shown here is derived from an EMBL/GenBank/DDBJ whole genome shotgun (WGS) entry which is preliminary data.</text>
</comment>
<feature type="compositionally biased region" description="Basic residues" evidence="6">
    <location>
        <begin position="413"/>
        <end position="422"/>
    </location>
</feature>
<dbReference type="AlphaFoldDB" id="A0A9P1I916"/>
<dbReference type="PANTHER" id="PTHR15111:SF0">
    <property type="entry name" value="UNCONVENTIONAL PREFOLDIN RPB5 INTERACTOR 1"/>
    <property type="match status" value="1"/>
</dbReference>
<dbReference type="GO" id="GO:0000122">
    <property type="term" value="P:negative regulation of transcription by RNA polymerase II"/>
    <property type="evidence" value="ECO:0007669"/>
    <property type="project" value="TreeGrafter"/>
</dbReference>
<keyword evidence="8" id="KW-1185">Reference proteome</keyword>
<dbReference type="GO" id="GO:0019212">
    <property type="term" value="F:phosphatase inhibitor activity"/>
    <property type="evidence" value="ECO:0007669"/>
    <property type="project" value="TreeGrafter"/>
</dbReference>
<dbReference type="InterPro" id="IPR004127">
    <property type="entry name" value="Prefoldin_subunit_alpha"/>
</dbReference>